<dbReference type="SUPFAM" id="SSF47413">
    <property type="entry name" value="lambda repressor-like DNA-binding domains"/>
    <property type="match status" value="1"/>
</dbReference>
<evidence type="ECO:0000256" key="1">
    <source>
        <dbReference type="ARBA" id="ARBA00023125"/>
    </source>
</evidence>
<dbReference type="EMBL" id="JBEYXV010000042">
    <property type="protein sequence ID" value="MEU6827001.1"/>
    <property type="molecule type" value="Genomic_DNA"/>
</dbReference>
<protein>
    <submittedName>
        <fullName evidence="3">Helix-turn-helix transcriptional regulator</fullName>
    </submittedName>
</protein>
<dbReference type="PROSITE" id="PS50943">
    <property type="entry name" value="HTH_CROC1"/>
    <property type="match status" value="1"/>
</dbReference>
<dbReference type="CDD" id="cd00093">
    <property type="entry name" value="HTH_XRE"/>
    <property type="match status" value="1"/>
</dbReference>
<evidence type="ECO:0000313" key="4">
    <source>
        <dbReference type="Proteomes" id="UP001551176"/>
    </source>
</evidence>
<dbReference type="RefSeq" id="WP_359358891.1">
    <property type="nucleotide sequence ID" value="NZ_JBEYXV010000042.1"/>
</dbReference>
<feature type="domain" description="HTH cro/C1-type" evidence="2">
    <location>
        <begin position="19"/>
        <end position="73"/>
    </location>
</feature>
<gene>
    <name evidence="3" type="ORF">ABZ921_40880</name>
</gene>
<reference evidence="3 4" key="1">
    <citation type="submission" date="2024-06" db="EMBL/GenBank/DDBJ databases">
        <title>The Natural Products Discovery Center: Release of the First 8490 Sequenced Strains for Exploring Actinobacteria Biosynthetic Diversity.</title>
        <authorList>
            <person name="Kalkreuter E."/>
            <person name="Kautsar S.A."/>
            <person name="Yang D."/>
            <person name="Bader C.D."/>
            <person name="Teijaro C.N."/>
            <person name="Fluegel L."/>
            <person name="Davis C.M."/>
            <person name="Simpson J.R."/>
            <person name="Lauterbach L."/>
            <person name="Steele A.D."/>
            <person name="Gui C."/>
            <person name="Meng S."/>
            <person name="Li G."/>
            <person name="Viehrig K."/>
            <person name="Ye F."/>
            <person name="Su P."/>
            <person name="Kiefer A.F."/>
            <person name="Nichols A."/>
            <person name="Cepeda A.J."/>
            <person name="Yan W."/>
            <person name="Fan B."/>
            <person name="Jiang Y."/>
            <person name="Adhikari A."/>
            <person name="Zheng C.-J."/>
            <person name="Schuster L."/>
            <person name="Cowan T.M."/>
            <person name="Smanski M.J."/>
            <person name="Chevrette M.G."/>
            <person name="De Carvalho L.P.S."/>
            <person name="Shen B."/>
        </authorList>
    </citation>
    <scope>NUCLEOTIDE SEQUENCE [LARGE SCALE GENOMIC DNA]</scope>
    <source>
        <strain evidence="3 4">NPDC046838</strain>
    </source>
</reference>
<dbReference type="PANTHER" id="PTHR46797">
    <property type="entry name" value="HTH-TYPE TRANSCRIPTIONAL REGULATOR"/>
    <property type="match status" value="1"/>
</dbReference>
<dbReference type="InterPro" id="IPR050807">
    <property type="entry name" value="TransReg_Diox_bact_type"/>
</dbReference>
<comment type="caution">
    <text evidence="3">The sequence shown here is derived from an EMBL/GenBank/DDBJ whole genome shotgun (WGS) entry which is preliminary data.</text>
</comment>
<dbReference type="Proteomes" id="UP001551176">
    <property type="component" value="Unassembled WGS sequence"/>
</dbReference>
<dbReference type="Pfam" id="PF01381">
    <property type="entry name" value="HTH_3"/>
    <property type="match status" value="1"/>
</dbReference>
<organism evidence="3 4">
    <name type="scientific">Streptomyces atriruber</name>
    <dbReference type="NCBI Taxonomy" id="545121"/>
    <lineage>
        <taxon>Bacteria</taxon>
        <taxon>Bacillati</taxon>
        <taxon>Actinomycetota</taxon>
        <taxon>Actinomycetes</taxon>
        <taxon>Kitasatosporales</taxon>
        <taxon>Streptomycetaceae</taxon>
        <taxon>Streptomyces</taxon>
    </lineage>
</organism>
<accession>A0ABV3C175</accession>
<keyword evidence="4" id="KW-1185">Reference proteome</keyword>
<dbReference type="PANTHER" id="PTHR46797:SF1">
    <property type="entry name" value="METHYLPHOSPHONATE SYNTHASE"/>
    <property type="match status" value="1"/>
</dbReference>
<evidence type="ECO:0000313" key="3">
    <source>
        <dbReference type="EMBL" id="MEU6827001.1"/>
    </source>
</evidence>
<evidence type="ECO:0000259" key="2">
    <source>
        <dbReference type="PROSITE" id="PS50943"/>
    </source>
</evidence>
<dbReference type="InterPro" id="IPR010982">
    <property type="entry name" value="Lambda_DNA-bd_dom_sf"/>
</dbReference>
<dbReference type="Gene3D" id="1.10.260.40">
    <property type="entry name" value="lambda repressor-like DNA-binding domains"/>
    <property type="match status" value="1"/>
</dbReference>
<dbReference type="InterPro" id="IPR001387">
    <property type="entry name" value="Cro/C1-type_HTH"/>
</dbReference>
<keyword evidence="1" id="KW-0238">DNA-binding</keyword>
<sequence length="75" mass="8262">MPARPDPLLPRRRAIGEKIRVAREAAKLTQEEVANRIGLDRPSIVLIEAGTRNATINTLLRISDVIGVPLAELVR</sequence>
<proteinExistence type="predicted"/>
<name>A0ABV3C175_9ACTN</name>
<dbReference type="SMART" id="SM00530">
    <property type="entry name" value="HTH_XRE"/>
    <property type="match status" value="1"/>
</dbReference>